<feature type="region of interest" description="Disordered" evidence="12">
    <location>
        <begin position="333"/>
        <end position="361"/>
    </location>
</feature>
<keyword evidence="4" id="KW-0813">Transport</keyword>
<comment type="subcellular location">
    <subcellularLocation>
        <location evidence="1">Mitochondrion inner membrane</location>
        <topology evidence="1">Single-pass membrane protein</topology>
    </subcellularLocation>
</comment>
<evidence type="ECO:0000256" key="1">
    <source>
        <dbReference type="ARBA" id="ARBA00004434"/>
    </source>
</evidence>
<name>A0A4Y7QCU0_9AGAM</name>
<evidence type="ECO:0000256" key="2">
    <source>
        <dbReference type="ARBA" id="ARBA00006355"/>
    </source>
</evidence>
<evidence type="ECO:0000256" key="8">
    <source>
        <dbReference type="ARBA" id="ARBA00022989"/>
    </source>
</evidence>
<evidence type="ECO:0000256" key="10">
    <source>
        <dbReference type="ARBA" id="ARBA00023128"/>
    </source>
</evidence>
<dbReference type="InterPro" id="IPR021056">
    <property type="entry name" value="Mt_import_IM_translocase_Tim54"/>
</dbReference>
<dbReference type="GO" id="GO:0015031">
    <property type="term" value="P:protein transport"/>
    <property type="evidence" value="ECO:0007669"/>
    <property type="project" value="UniProtKB-KW"/>
</dbReference>
<evidence type="ECO:0000256" key="6">
    <source>
        <dbReference type="ARBA" id="ARBA00022792"/>
    </source>
</evidence>
<keyword evidence="11" id="KW-0472">Membrane</keyword>
<reference evidence="13 14" key="1">
    <citation type="submission" date="2018-06" db="EMBL/GenBank/DDBJ databases">
        <title>A transcriptomic atlas of mushroom development highlights an independent origin of complex multicellularity.</title>
        <authorList>
            <consortium name="DOE Joint Genome Institute"/>
            <person name="Krizsan K."/>
            <person name="Almasi E."/>
            <person name="Merenyi Z."/>
            <person name="Sahu N."/>
            <person name="Viragh M."/>
            <person name="Koszo T."/>
            <person name="Mondo S."/>
            <person name="Kiss B."/>
            <person name="Balint B."/>
            <person name="Kues U."/>
            <person name="Barry K."/>
            <person name="Hegedus J.C."/>
            <person name="Henrissat B."/>
            <person name="Johnson J."/>
            <person name="Lipzen A."/>
            <person name="Ohm R."/>
            <person name="Nagy I."/>
            <person name="Pangilinan J."/>
            <person name="Yan J."/>
            <person name="Xiong Y."/>
            <person name="Grigoriev I.V."/>
            <person name="Hibbett D.S."/>
            <person name="Nagy L.G."/>
        </authorList>
    </citation>
    <scope>NUCLEOTIDE SEQUENCE [LARGE SCALE GENOMIC DNA]</scope>
    <source>
        <strain evidence="13 14">SZMC22713</strain>
    </source>
</reference>
<evidence type="ECO:0000313" key="14">
    <source>
        <dbReference type="Proteomes" id="UP000294933"/>
    </source>
</evidence>
<protein>
    <recommendedName>
        <fullName evidence="3">Mitochondrial import inner membrane translocase subunit TIM54</fullName>
    </recommendedName>
</protein>
<keyword evidence="8" id="KW-1133">Transmembrane helix</keyword>
<dbReference type="AlphaFoldDB" id="A0A4Y7QCU0"/>
<sequence length="479" mass="54297">MSSQPAGPSTPPPPPQPGYYAALRYTGIPASWIRRPKLPSRNWLIFLSLTSSVLGLYTYDRRKCKQIRQQYVDRVKYLAEQPLQSWDLPRKVTVYSAKWPGDDDYNRCVQYFRKYVKPILVAAAVDYEIVNGKRHGDLAGIITDRIKSRRRSELGLDPPPNVMIPLSKKETPEQRMQRELRGGSVIIGRNTLKEYMRGLKAGWTESLEKVDREDGLSRELDGDGHFDEPELADPSASIDGEPIPTKSRLMPSKSTALFSPLKMGAPPPSTMSTPIPAAANAPPDNIPPQPPLLLVPFINYLGIKQIPLMIWDFFNQRKKVQAGAEAAYTLIEGQQRPIIPPSSPSSPESELSPPPTASHSDLDFDREAEWYYKNSLKKFSSEIDDARKEYYKALPKKLETARALSRGTREPTKDEKNFPPPTEVELRAERMKKELRWRGDLAGWEIVRPESEVAWDDRFRGSLSIFTQRHGDEPDSKSE</sequence>
<feature type="region of interest" description="Disordered" evidence="12">
    <location>
        <begin position="402"/>
        <end position="423"/>
    </location>
</feature>
<keyword evidence="10" id="KW-0496">Mitochondrion</keyword>
<dbReference type="Pfam" id="PF11711">
    <property type="entry name" value="Tim54"/>
    <property type="match status" value="1"/>
</dbReference>
<feature type="compositionally biased region" description="Basic and acidic residues" evidence="12">
    <location>
        <begin position="210"/>
        <end position="228"/>
    </location>
</feature>
<evidence type="ECO:0000256" key="3">
    <source>
        <dbReference type="ARBA" id="ARBA00020796"/>
    </source>
</evidence>
<feature type="compositionally biased region" description="Basic and acidic residues" evidence="12">
    <location>
        <begin position="407"/>
        <end position="417"/>
    </location>
</feature>
<keyword evidence="5" id="KW-0812">Transmembrane</keyword>
<gene>
    <name evidence="13" type="ORF">BD410DRAFT_785645</name>
</gene>
<feature type="region of interest" description="Disordered" evidence="12">
    <location>
        <begin position="152"/>
        <end position="177"/>
    </location>
</feature>
<dbReference type="STRING" id="50990.A0A4Y7QCU0"/>
<organism evidence="13 14">
    <name type="scientific">Rickenella mellea</name>
    <dbReference type="NCBI Taxonomy" id="50990"/>
    <lineage>
        <taxon>Eukaryota</taxon>
        <taxon>Fungi</taxon>
        <taxon>Dikarya</taxon>
        <taxon>Basidiomycota</taxon>
        <taxon>Agaricomycotina</taxon>
        <taxon>Agaricomycetes</taxon>
        <taxon>Hymenochaetales</taxon>
        <taxon>Rickenellaceae</taxon>
        <taxon>Rickenella</taxon>
    </lineage>
</organism>
<evidence type="ECO:0000256" key="7">
    <source>
        <dbReference type="ARBA" id="ARBA00022927"/>
    </source>
</evidence>
<evidence type="ECO:0000256" key="9">
    <source>
        <dbReference type="ARBA" id="ARBA00023010"/>
    </source>
</evidence>
<feature type="compositionally biased region" description="Basic and acidic residues" evidence="12">
    <location>
        <begin position="167"/>
        <end position="177"/>
    </location>
</feature>
<evidence type="ECO:0000256" key="5">
    <source>
        <dbReference type="ARBA" id="ARBA00022692"/>
    </source>
</evidence>
<accession>A0A4Y7QCU0</accession>
<keyword evidence="9" id="KW-0811">Translocation</keyword>
<keyword evidence="14" id="KW-1185">Reference proteome</keyword>
<dbReference type="VEuPathDB" id="FungiDB:BD410DRAFT_785645"/>
<dbReference type="GO" id="GO:0005743">
    <property type="term" value="C:mitochondrial inner membrane"/>
    <property type="evidence" value="ECO:0007669"/>
    <property type="project" value="UniProtKB-SubCell"/>
</dbReference>
<dbReference type="OrthoDB" id="5598305at2759"/>
<comment type="similarity">
    <text evidence="2">Belongs to the TIM54 family.</text>
</comment>
<feature type="region of interest" description="Disordered" evidence="12">
    <location>
        <begin position="210"/>
        <end position="249"/>
    </location>
</feature>
<evidence type="ECO:0000313" key="13">
    <source>
        <dbReference type="EMBL" id="TDL24912.1"/>
    </source>
</evidence>
<dbReference type="Proteomes" id="UP000294933">
    <property type="component" value="Unassembled WGS sequence"/>
</dbReference>
<dbReference type="EMBL" id="ML170165">
    <property type="protein sequence ID" value="TDL24912.1"/>
    <property type="molecule type" value="Genomic_DNA"/>
</dbReference>
<proteinExistence type="inferred from homology"/>
<keyword evidence="6" id="KW-0999">Mitochondrion inner membrane</keyword>
<keyword evidence="7" id="KW-0653">Protein transport</keyword>
<evidence type="ECO:0000256" key="4">
    <source>
        <dbReference type="ARBA" id="ARBA00022448"/>
    </source>
</evidence>
<evidence type="ECO:0000256" key="11">
    <source>
        <dbReference type="ARBA" id="ARBA00023136"/>
    </source>
</evidence>
<evidence type="ECO:0000256" key="12">
    <source>
        <dbReference type="SAM" id="MobiDB-lite"/>
    </source>
</evidence>